<dbReference type="GO" id="GO:0030976">
    <property type="term" value="F:thiamine pyrophosphate binding"/>
    <property type="evidence" value="ECO:0007669"/>
    <property type="project" value="InterPro"/>
</dbReference>
<evidence type="ECO:0000256" key="3">
    <source>
        <dbReference type="RuleBase" id="RU362132"/>
    </source>
</evidence>
<organism evidence="7 8">
    <name type="scientific">Novosphingobium guangzhouense</name>
    <dbReference type="NCBI Taxonomy" id="1850347"/>
    <lineage>
        <taxon>Bacteria</taxon>
        <taxon>Pseudomonadati</taxon>
        <taxon>Pseudomonadota</taxon>
        <taxon>Alphaproteobacteria</taxon>
        <taxon>Sphingomonadales</taxon>
        <taxon>Sphingomonadaceae</taxon>
        <taxon>Novosphingobium</taxon>
    </lineage>
</organism>
<evidence type="ECO:0000256" key="2">
    <source>
        <dbReference type="ARBA" id="ARBA00023052"/>
    </source>
</evidence>
<dbReference type="Proteomes" id="UP000236327">
    <property type="component" value="Unassembled WGS sequence"/>
</dbReference>
<evidence type="ECO:0000259" key="6">
    <source>
        <dbReference type="Pfam" id="PF02776"/>
    </source>
</evidence>
<dbReference type="Pfam" id="PF00205">
    <property type="entry name" value="TPP_enzyme_M"/>
    <property type="match status" value="1"/>
</dbReference>
<dbReference type="SUPFAM" id="SSF52467">
    <property type="entry name" value="DHS-like NAD/FAD-binding domain"/>
    <property type="match status" value="1"/>
</dbReference>
<proteinExistence type="inferred from homology"/>
<dbReference type="PANTHER" id="PTHR18968">
    <property type="entry name" value="THIAMINE PYROPHOSPHATE ENZYMES"/>
    <property type="match status" value="1"/>
</dbReference>
<dbReference type="Gene3D" id="3.40.50.970">
    <property type="match status" value="2"/>
</dbReference>
<dbReference type="RefSeq" id="WP_245892740.1">
    <property type="nucleotide sequence ID" value="NZ_LYMM01000057.1"/>
</dbReference>
<protein>
    <submittedName>
        <fullName evidence="7">Acetolactate synthase</fullName>
    </submittedName>
</protein>
<dbReference type="EMBL" id="LYMM01000057">
    <property type="protein sequence ID" value="PNU03155.1"/>
    <property type="molecule type" value="Genomic_DNA"/>
</dbReference>
<dbReference type="Pfam" id="PF02775">
    <property type="entry name" value="TPP_enzyme_C"/>
    <property type="match status" value="1"/>
</dbReference>
<comment type="caution">
    <text evidence="7">The sequence shown here is derived from an EMBL/GenBank/DDBJ whole genome shotgun (WGS) entry which is preliminary data.</text>
</comment>
<dbReference type="AlphaFoldDB" id="A0A2K2FWJ9"/>
<reference evidence="7 8" key="1">
    <citation type="submission" date="2016-05" db="EMBL/GenBank/DDBJ databases">
        <title>Complete genome sequence of Novosphingobium guangzhouense SA925(T).</title>
        <authorList>
            <person name="Sha S."/>
        </authorList>
    </citation>
    <scope>NUCLEOTIDE SEQUENCE [LARGE SCALE GENOMIC DNA]</scope>
    <source>
        <strain evidence="7 8">SA925</strain>
    </source>
</reference>
<name>A0A2K2FWJ9_9SPHN</name>
<dbReference type="GO" id="GO:0009099">
    <property type="term" value="P:L-valine biosynthetic process"/>
    <property type="evidence" value="ECO:0007669"/>
    <property type="project" value="TreeGrafter"/>
</dbReference>
<sequence length="594" mass="63423">MRSITHDTPNQIEADAEKPLFGSDVIAQALRDLEIPFLALNPGASFRGLHDSLVNHLGNQSPQMLLVLHEESAVAIAHGFAKATGRTMGAVLHSNVGLMHASMAIFNAWCDRVPMMLLGATGPVDAARRRPWIDWLHTSADQGAIVRDYTKWDDQPASVPAAVEALARARLIATTAPYGPTYVNLDAAIQEAEVGGKPPLRNVSRALPPPAVHPSPELVRQAAQMLSQASNPVMLVGRVGRDEKAWAARVALAEALDMPVICDLKTGATFPTAHPLLVSAPGFFLTPEACEIVRSADVVVSLDWIDLGGTLRQCCGGEETAAKVLQISLDQHLHRGWNMEYFGLAPTDAYLLCDPDVATPLLLEQVERRPARDRAFEAMREARAHGLDDHGPLTMKQLAEALDVAIGETPVCFARLPLGWNGGYRNWSHPLDYLGYDGGAGIGSGPGMAVGTALGLIDTGRTTIAVLGDGDFLMGVTAIWTAVHYGIPLLIVVANNRSFYNDETHQEKVAIQRGRNVENKWIGQAISGPDIDIAAMARAQGAIGIGPVSSGIELKTCLEDALDIVKGGGVVVVDARVQPGYSSNMSGTTAAHKR</sequence>
<feature type="domain" description="Thiamine pyrophosphate enzyme central" evidence="4">
    <location>
        <begin position="219"/>
        <end position="302"/>
    </location>
</feature>
<dbReference type="GO" id="GO:0003984">
    <property type="term" value="F:acetolactate synthase activity"/>
    <property type="evidence" value="ECO:0007669"/>
    <property type="project" value="TreeGrafter"/>
</dbReference>
<accession>A0A2K2FWJ9</accession>
<dbReference type="InterPro" id="IPR029035">
    <property type="entry name" value="DHS-like_NAD/FAD-binding_dom"/>
</dbReference>
<comment type="similarity">
    <text evidence="1 3">Belongs to the TPP enzyme family.</text>
</comment>
<dbReference type="SUPFAM" id="SSF52518">
    <property type="entry name" value="Thiamin diphosphate-binding fold (THDP-binding)"/>
    <property type="match status" value="2"/>
</dbReference>
<feature type="domain" description="Thiamine pyrophosphate enzyme TPP-binding" evidence="5">
    <location>
        <begin position="424"/>
        <end position="574"/>
    </location>
</feature>
<dbReference type="Gene3D" id="3.40.50.1220">
    <property type="entry name" value="TPP-binding domain"/>
    <property type="match status" value="1"/>
</dbReference>
<dbReference type="CDD" id="cd07035">
    <property type="entry name" value="TPP_PYR_POX_like"/>
    <property type="match status" value="1"/>
</dbReference>
<feature type="domain" description="Thiamine pyrophosphate enzyme N-terminal TPP-binding" evidence="6">
    <location>
        <begin position="22"/>
        <end position="133"/>
    </location>
</feature>
<dbReference type="GO" id="GO:0000287">
    <property type="term" value="F:magnesium ion binding"/>
    <property type="evidence" value="ECO:0007669"/>
    <property type="project" value="InterPro"/>
</dbReference>
<gene>
    <name evidence="7" type="ORF">A8V01_24725</name>
</gene>
<dbReference type="InterPro" id="IPR012000">
    <property type="entry name" value="Thiamin_PyroP_enz_cen_dom"/>
</dbReference>
<dbReference type="InterPro" id="IPR045229">
    <property type="entry name" value="TPP_enz"/>
</dbReference>
<keyword evidence="2 3" id="KW-0786">Thiamine pyrophosphate</keyword>
<dbReference type="InterPro" id="IPR012001">
    <property type="entry name" value="Thiamin_PyroP_enz_TPP-bd_dom"/>
</dbReference>
<dbReference type="GO" id="GO:0009097">
    <property type="term" value="P:isoleucine biosynthetic process"/>
    <property type="evidence" value="ECO:0007669"/>
    <property type="project" value="TreeGrafter"/>
</dbReference>
<dbReference type="InterPro" id="IPR011766">
    <property type="entry name" value="TPP_enzyme_TPP-bd"/>
</dbReference>
<dbReference type="PANTHER" id="PTHR18968:SF13">
    <property type="entry name" value="ACETOLACTATE SYNTHASE CATALYTIC SUBUNIT, MITOCHONDRIAL"/>
    <property type="match status" value="1"/>
</dbReference>
<evidence type="ECO:0000259" key="4">
    <source>
        <dbReference type="Pfam" id="PF00205"/>
    </source>
</evidence>
<evidence type="ECO:0000313" key="8">
    <source>
        <dbReference type="Proteomes" id="UP000236327"/>
    </source>
</evidence>
<keyword evidence="8" id="KW-1185">Reference proteome</keyword>
<dbReference type="GO" id="GO:0005948">
    <property type="term" value="C:acetolactate synthase complex"/>
    <property type="evidence" value="ECO:0007669"/>
    <property type="project" value="TreeGrafter"/>
</dbReference>
<dbReference type="GO" id="GO:0050660">
    <property type="term" value="F:flavin adenine dinucleotide binding"/>
    <property type="evidence" value="ECO:0007669"/>
    <property type="project" value="TreeGrafter"/>
</dbReference>
<dbReference type="InterPro" id="IPR029061">
    <property type="entry name" value="THDP-binding"/>
</dbReference>
<evidence type="ECO:0000256" key="1">
    <source>
        <dbReference type="ARBA" id="ARBA00007812"/>
    </source>
</evidence>
<dbReference type="Pfam" id="PF02776">
    <property type="entry name" value="TPP_enzyme_N"/>
    <property type="match status" value="1"/>
</dbReference>
<evidence type="ECO:0000259" key="5">
    <source>
        <dbReference type="Pfam" id="PF02775"/>
    </source>
</evidence>
<evidence type="ECO:0000313" key="7">
    <source>
        <dbReference type="EMBL" id="PNU03155.1"/>
    </source>
</evidence>